<evidence type="ECO:0000313" key="2">
    <source>
        <dbReference type="Proteomes" id="UP001201844"/>
    </source>
</evidence>
<organism evidence="1 2">
    <name type="scientific">Shinella sedimenti</name>
    <dbReference type="NCBI Taxonomy" id="2919913"/>
    <lineage>
        <taxon>Bacteria</taxon>
        <taxon>Pseudomonadati</taxon>
        <taxon>Pseudomonadota</taxon>
        <taxon>Alphaproteobacteria</taxon>
        <taxon>Hyphomicrobiales</taxon>
        <taxon>Rhizobiaceae</taxon>
        <taxon>Shinella</taxon>
    </lineage>
</organism>
<dbReference type="Proteomes" id="UP001201844">
    <property type="component" value="Unassembled WGS sequence"/>
</dbReference>
<geneLocation type="plasmid" evidence="1">
    <name>unnamed</name>
</geneLocation>
<protein>
    <submittedName>
        <fullName evidence="1">Uncharacterized protein</fullName>
    </submittedName>
</protein>
<dbReference type="EMBL" id="JAKVIN010000011">
    <property type="protein sequence ID" value="MCJ8151756.1"/>
    <property type="molecule type" value="Genomic_DNA"/>
</dbReference>
<evidence type="ECO:0000313" key="1">
    <source>
        <dbReference type="EMBL" id="MCJ8151756.1"/>
    </source>
</evidence>
<keyword evidence="1" id="KW-0614">Plasmid</keyword>
<comment type="caution">
    <text evidence="1">The sequence shown here is derived from an EMBL/GenBank/DDBJ whole genome shotgun (WGS) entry which is preliminary data.</text>
</comment>
<reference evidence="1 2" key="1">
    <citation type="submission" date="2022-02" db="EMBL/GenBank/DDBJ databases">
        <title>Shinella B3.7 sp. nov., isolated from Sediment (Zhairuo Island).</title>
        <authorList>
            <person name="Chen G."/>
        </authorList>
    </citation>
    <scope>NUCLEOTIDE SEQUENCE [LARGE SCALE GENOMIC DNA]</scope>
    <source>
        <strain evidence="1 2">B3.7</strain>
        <plasmid evidence="1">unnamed</plasmid>
    </source>
</reference>
<accession>A0ABT0CT17</accession>
<name>A0ABT0CT17_9HYPH</name>
<proteinExistence type="predicted"/>
<sequence length="126" mass="14416">MLRQLTLISIVAGIWSLPLGGVAQEISVPSVTTASPGYLFPNDQYQRKRQQQVRKARKADVPASQLKLDKAAHRRIQASIKALVPEYQRRAKRDGEVKANAWIRQQAFLLGQREAEKMKRRLRQNQ</sequence>
<dbReference type="RefSeq" id="WP_241605241.1">
    <property type="nucleotide sequence ID" value="NZ_JAKVIN010000011.1"/>
</dbReference>
<gene>
    <name evidence="1" type="ORF">MKI86_21675</name>
</gene>
<keyword evidence="2" id="KW-1185">Reference proteome</keyword>